<dbReference type="PANTHER" id="PTHR40661">
    <property type="match status" value="1"/>
</dbReference>
<feature type="domain" description="Peptidase S24/S26A/S26B/S26C" evidence="4">
    <location>
        <begin position="124"/>
        <end position="243"/>
    </location>
</feature>
<dbReference type="STRING" id="155515.JP36_08895"/>
<dbReference type="eggNOG" id="COG2932">
    <property type="taxonomic scope" value="Bacteria"/>
</dbReference>
<keyword evidence="1" id="KW-0805">Transcription regulation</keyword>
<dbReference type="AlphaFoldDB" id="A0A0A2YHJ1"/>
<evidence type="ECO:0000256" key="2">
    <source>
        <dbReference type="ARBA" id="ARBA00023125"/>
    </source>
</evidence>
<protein>
    <submittedName>
        <fullName evidence="6">Uncharacterized protein</fullName>
    </submittedName>
</protein>
<accession>A0A0A2YHJ1</accession>
<evidence type="ECO:0000256" key="1">
    <source>
        <dbReference type="ARBA" id="ARBA00023015"/>
    </source>
</evidence>
<dbReference type="Pfam" id="PF00717">
    <property type="entry name" value="Peptidase_S24"/>
    <property type="match status" value="1"/>
</dbReference>
<evidence type="ECO:0000256" key="3">
    <source>
        <dbReference type="ARBA" id="ARBA00023163"/>
    </source>
</evidence>
<evidence type="ECO:0000313" key="7">
    <source>
        <dbReference type="Proteomes" id="UP000030539"/>
    </source>
</evidence>
<organism evidence="6 7">
    <name type="scientific">Gallibacterium genomosp. 1</name>
    <dbReference type="NCBI Taxonomy" id="155515"/>
    <lineage>
        <taxon>Bacteria</taxon>
        <taxon>Pseudomonadati</taxon>
        <taxon>Pseudomonadota</taxon>
        <taxon>Gammaproteobacteria</taxon>
        <taxon>Pasteurellales</taxon>
        <taxon>Pasteurellaceae</taxon>
        <taxon>Gallibacterium</taxon>
    </lineage>
</organism>
<dbReference type="Proteomes" id="UP000030539">
    <property type="component" value="Unassembled WGS sequence"/>
</dbReference>
<dbReference type="Pfam" id="PF07022">
    <property type="entry name" value="Phage_CI_repr"/>
    <property type="match status" value="1"/>
</dbReference>
<comment type="caution">
    <text evidence="6">The sequence shown here is derived from an EMBL/GenBank/DDBJ whole genome shotgun (WGS) entry which is preliminary data.</text>
</comment>
<sequence length="253" mass="28568">MNDKKETKAEAIIRRMLEVSDFKREIDLANYLQIGKSSISNWKTNNKVPASHILNLAIVSGVNPIWLKTGEGNKFDDVRITNPAELDKYENSENMNISTLISPESDDEHYYCINQLDVKAAAATKGFENEDYPEIIRSIYFSPQGLADIVGKKKADNLFLITVPTDSMEPTIKKGDLVFIDASINYYNTEGIYIFALNGATYIKRLMLLPTNVYKALSDNPLYPDFDIDGNLFDTAQIIGKFIRVLPINPRDL</sequence>
<reference evidence="6 7" key="1">
    <citation type="submission" date="2014-08" db="EMBL/GenBank/DDBJ databases">
        <title>Chaperone-usher fimbriae in a diverse selection of Gallibacterium genomes.</title>
        <authorList>
            <person name="Kudirkiene E."/>
            <person name="Bager R.J."/>
            <person name="Johnson T.J."/>
            <person name="Bojesen A.M."/>
        </authorList>
    </citation>
    <scope>NUCLEOTIDE SEQUENCE [LARGE SCALE GENOMIC DNA]</scope>
    <source>
        <strain evidence="6 7">CCM5974</strain>
    </source>
</reference>
<name>A0A0A2YHJ1_9PAST</name>
<gene>
    <name evidence="6" type="ORF">JP36_08895</name>
</gene>
<dbReference type="GO" id="GO:0045892">
    <property type="term" value="P:negative regulation of DNA-templated transcription"/>
    <property type="evidence" value="ECO:0007669"/>
    <property type="project" value="InterPro"/>
</dbReference>
<dbReference type="Gene3D" id="1.10.260.40">
    <property type="entry name" value="lambda repressor-like DNA-binding domains"/>
    <property type="match status" value="1"/>
</dbReference>
<dbReference type="InterPro" id="IPR010982">
    <property type="entry name" value="Lambda_DNA-bd_dom_sf"/>
</dbReference>
<feature type="domain" description="Bacteriophage CI repressor N-terminal" evidence="5">
    <location>
        <begin position="11"/>
        <end position="74"/>
    </location>
</feature>
<keyword evidence="3" id="KW-0804">Transcription</keyword>
<keyword evidence="2" id="KW-0238">DNA-binding</keyword>
<dbReference type="InterPro" id="IPR015927">
    <property type="entry name" value="Peptidase_S24_S26A/B/C"/>
</dbReference>
<evidence type="ECO:0000259" key="4">
    <source>
        <dbReference type="Pfam" id="PF00717"/>
    </source>
</evidence>
<dbReference type="SUPFAM" id="SSF51306">
    <property type="entry name" value="LexA/Signal peptidase"/>
    <property type="match status" value="1"/>
</dbReference>
<dbReference type="InterPro" id="IPR039418">
    <property type="entry name" value="LexA-like"/>
</dbReference>
<dbReference type="CDD" id="cd06529">
    <property type="entry name" value="S24_LexA-like"/>
    <property type="match status" value="1"/>
</dbReference>
<dbReference type="EMBL" id="JPXX01000023">
    <property type="protein sequence ID" value="KGQ36829.1"/>
    <property type="molecule type" value="Genomic_DNA"/>
</dbReference>
<dbReference type="PANTHER" id="PTHR40661:SF3">
    <property type="entry name" value="FELS-1 PROPHAGE TRANSCRIPTIONAL REGULATOR"/>
    <property type="match status" value="1"/>
</dbReference>
<proteinExistence type="predicted"/>
<evidence type="ECO:0000259" key="5">
    <source>
        <dbReference type="Pfam" id="PF07022"/>
    </source>
</evidence>
<dbReference type="InterPro" id="IPR036286">
    <property type="entry name" value="LexA/Signal_pep-like_sf"/>
</dbReference>
<dbReference type="GO" id="GO:0003677">
    <property type="term" value="F:DNA binding"/>
    <property type="evidence" value="ECO:0007669"/>
    <property type="project" value="UniProtKB-KW"/>
</dbReference>
<dbReference type="InterPro" id="IPR010744">
    <property type="entry name" value="Phage_CI_N"/>
</dbReference>
<evidence type="ECO:0000313" key="6">
    <source>
        <dbReference type="EMBL" id="KGQ36829.1"/>
    </source>
</evidence>
<dbReference type="RefSeq" id="WP_039173926.1">
    <property type="nucleotide sequence ID" value="NZ_JPXX01000023.1"/>
</dbReference>
<dbReference type="Gene3D" id="2.10.109.10">
    <property type="entry name" value="Umud Fragment, subunit A"/>
    <property type="match status" value="1"/>
</dbReference>